<gene>
    <name evidence="8" type="ORF">EmuJ_001177700</name>
</gene>
<keyword evidence="2" id="KW-0597">Phosphoprotein</keyword>
<dbReference type="GO" id="GO:0005524">
    <property type="term" value="F:ATP binding"/>
    <property type="evidence" value="ECO:0007669"/>
    <property type="project" value="InterPro"/>
</dbReference>
<dbReference type="PANTHER" id="PTHR10841:SF17">
    <property type="entry name" value="SYNAPSIN"/>
    <property type="match status" value="1"/>
</dbReference>
<evidence type="ECO:0000256" key="1">
    <source>
        <dbReference type="ARBA" id="ARBA00008243"/>
    </source>
</evidence>
<dbReference type="Pfam" id="PF02078">
    <property type="entry name" value="Synapsin"/>
    <property type="match status" value="1"/>
</dbReference>
<dbReference type="InterPro" id="IPR016185">
    <property type="entry name" value="PreATP-grasp_dom_sf"/>
</dbReference>
<feature type="compositionally biased region" description="Basic and acidic residues" evidence="5">
    <location>
        <begin position="651"/>
        <end position="669"/>
    </location>
</feature>
<dbReference type="SUPFAM" id="SSF52440">
    <property type="entry name" value="PreATP-grasp domain"/>
    <property type="match status" value="1"/>
</dbReference>
<feature type="compositionally biased region" description="Polar residues" evidence="5">
    <location>
        <begin position="572"/>
        <end position="584"/>
    </location>
</feature>
<dbReference type="PANTHER" id="PTHR10841">
    <property type="entry name" value="SYNAPSIN"/>
    <property type="match status" value="1"/>
</dbReference>
<feature type="domain" description="Synapsin ATP-binding" evidence="7">
    <location>
        <begin position="237"/>
        <end position="438"/>
    </location>
</feature>
<feature type="compositionally biased region" description="Low complexity" evidence="5">
    <location>
        <begin position="775"/>
        <end position="808"/>
    </location>
</feature>
<evidence type="ECO:0000256" key="4">
    <source>
        <dbReference type="ARBA" id="ARBA00034103"/>
    </source>
</evidence>
<dbReference type="Gene3D" id="3.30.1490.20">
    <property type="entry name" value="ATP-grasp fold, A domain"/>
    <property type="match status" value="1"/>
</dbReference>
<dbReference type="GO" id="GO:0007269">
    <property type="term" value="P:neurotransmitter secretion"/>
    <property type="evidence" value="ECO:0007669"/>
    <property type="project" value="InterPro"/>
</dbReference>
<sequence length="895" mass="98366">MLNYLKRRFSSTELINEFKSGVGYGTQQSHQQTASNQKPTQDYKYLPEEVRRQTVEEMYKQVAADSEQTRGARMAFPSAPSSPTKQSSMGIGGGSVGSGFMNTVTGQLTKAKHLFSTETLNSIIADVKVPGVASGPKSKILLVIDHPLTDWAKYLHRRKIDGDWEVRVEQAQMNDISITAYPDQGCVVTVQDGRGARSAARMFKPDFVLIRQGLGAATQHYENLITGFMFGAVPCMNSIEAVYNMRNKAWLFSNLLKIQKRLGPSDFPLIARSYQAKSQPLVPDFQMPVNVRLGGDSARECEVRVEDTALFQSLMSLANNTQRYATVEPCVQSICEILIQKIGPFTKAFMRKPISNPSLGSPGSTVLEKIPVSPRFNQWITEVSQMFGGLDMCAIKVLQNSTGDYFIQDVYGSDFILLGDGQEEDRARIAELLLQRMEFANKAAPGAISQSYMSQPPTKPTQAPAASPPVQMGSGSQSVFSTTTPVKEKSMQPTFGQNRQQQIQSSSFSFQEQQQLPKSQPPPSGPSPSQSFREFQSGRSNVSGGTMDFSQVRAPLQPQQKTQSPFEPPIQQPQLTRNEFTNQESFDKSKTASTRTTSMDFSSYPQPKRTNYSRESDESLGLSTSTPAAASLSTSEPRTSDSWTSGSGGRPIREPSVEGPEYIRGRPQKEAAPQPPGQSSFVNSFEKRAFDSCGSGTTSSISAASSNTLDPSMNIFQPQMQGKSSMSTFQSQPQERDTSGSVKFDTSSMDFGQSQLGSRHNDPWSVPSPPASANQTSQIASTLTTSSSSSTTTTSMAARSRQTSQQSSGNPDDADDTMKNLRKTFAANRRFHSFLSTCGVCVIKAAKWKPFLCSFTHSPFLCYANISLSVIWHRLFRLAFVSLIYPLKKQDVTFE</sequence>
<feature type="compositionally biased region" description="Low complexity" evidence="5">
    <location>
        <begin position="500"/>
        <end position="518"/>
    </location>
</feature>
<dbReference type="STRING" id="6211.A0A068Y130"/>
<dbReference type="InterPro" id="IPR001359">
    <property type="entry name" value="Synapsin"/>
</dbReference>
<reference evidence="8" key="2">
    <citation type="submission" date="2015-11" db="EMBL/GenBank/DDBJ databases">
        <authorList>
            <person name="Zhang Y."/>
            <person name="Guo Z."/>
        </authorList>
    </citation>
    <scope>NUCLEOTIDE SEQUENCE</scope>
</reference>
<feature type="compositionally biased region" description="Polar residues" evidence="5">
    <location>
        <begin position="707"/>
        <end position="758"/>
    </location>
</feature>
<reference evidence="8" key="1">
    <citation type="journal article" date="2013" name="Nature">
        <title>The genomes of four tapeworm species reveal adaptations to parasitism.</title>
        <authorList>
            <person name="Tsai I.J."/>
            <person name="Zarowiecki M."/>
            <person name="Holroyd N."/>
            <person name="Garciarrubio A."/>
            <person name="Sanchez-Flores A."/>
            <person name="Brooks K.L."/>
            <person name="Tracey A."/>
            <person name="Bobes R.J."/>
            <person name="Fragoso G."/>
            <person name="Sciutto E."/>
            <person name="Aslett M."/>
            <person name="Beasley H."/>
            <person name="Bennett H.M."/>
            <person name="Cai J."/>
            <person name="Camicia F."/>
            <person name="Clark R."/>
            <person name="Cucher M."/>
            <person name="De Silva N."/>
            <person name="Day T.A."/>
            <person name="Deplazes P."/>
            <person name="Estrada K."/>
            <person name="Fernandez C."/>
            <person name="Holland P.W."/>
            <person name="Hou J."/>
            <person name="Hu S."/>
            <person name="Huckvale T."/>
            <person name="Hung S.S."/>
            <person name="Kamenetzky L."/>
            <person name="Keane J.A."/>
            <person name="Kiss F."/>
            <person name="Koziol U."/>
            <person name="Lambert O."/>
            <person name="Liu K."/>
            <person name="Luo X."/>
            <person name="Luo Y."/>
            <person name="Macchiaroli N."/>
            <person name="Nichol S."/>
            <person name="Paps J."/>
            <person name="Parkinson J."/>
            <person name="Pouchkina-Stantcheva N."/>
            <person name="Riddiford N."/>
            <person name="Rosenzvit M."/>
            <person name="Salinas G."/>
            <person name="Wasmuth J.D."/>
            <person name="Zamanian M."/>
            <person name="Zheng Y."/>
            <person name="Cai X."/>
            <person name="Soberon X."/>
            <person name="Olson P.D."/>
            <person name="Laclette J.P."/>
            <person name="Brehm K."/>
            <person name="Berriman M."/>
            <person name="Garciarrubio A."/>
            <person name="Bobes R.J."/>
            <person name="Fragoso G."/>
            <person name="Sanchez-Flores A."/>
            <person name="Estrada K."/>
            <person name="Cevallos M.A."/>
            <person name="Morett E."/>
            <person name="Gonzalez V."/>
            <person name="Portillo T."/>
            <person name="Ochoa-Leyva A."/>
            <person name="Jose M.V."/>
            <person name="Sciutto E."/>
            <person name="Landa A."/>
            <person name="Jimenez L."/>
            <person name="Valdes V."/>
            <person name="Carrero J.C."/>
            <person name="Larralde C."/>
            <person name="Morales-Montor J."/>
            <person name="Limon-Lason J."/>
            <person name="Soberon X."/>
            <person name="Laclette J.P."/>
        </authorList>
    </citation>
    <scope>NUCLEOTIDE SEQUENCE [LARGE SCALE GENOMIC DNA]</scope>
</reference>
<dbReference type="eggNOG" id="KOG3895">
    <property type="taxonomic scope" value="Eukaryota"/>
</dbReference>
<feature type="region of interest" description="Disordered" evidence="5">
    <location>
        <begin position="448"/>
        <end position="817"/>
    </location>
</feature>
<name>A0A068Y130_ECHMU</name>
<organism evidence="8 9">
    <name type="scientific">Echinococcus multilocularis</name>
    <name type="common">Fox tapeworm</name>
    <dbReference type="NCBI Taxonomy" id="6211"/>
    <lineage>
        <taxon>Eukaryota</taxon>
        <taxon>Metazoa</taxon>
        <taxon>Spiralia</taxon>
        <taxon>Lophotrochozoa</taxon>
        <taxon>Platyhelminthes</taxon>
        <taxon>Cestoda</taxon>
        <taxon>Eucestoda</taxon>
        <taxon>Cyclophyllidea</taxon>
        <taxon>Taeniidae</taxon>
        <taxon>Echinococcus</taxon>
    </lineage>
</organism>
<evidence type="ECO:0000313" key="9">
    <source>
        <dbReference type="Proteomes" id="UP000017246"/>
    </source>
</evidence>
<keyword evidence="3" id="KW-0770">Synapse</keyword>
<dbReference type="Proteomes" id="UP000017246">
    <property type="component" value="Unassembled WGS sequence"/>
</dbReference>
<dbReference type="InterPro" id="IPR020897">
    <property type="entry name" value="Synapsin_pre-ATP-grasp_dom"/>
</dbReference>
<protein>
    <submittedName>
        <fullName evidence="8">Synapsin</fullName>
    </submittedName>
</protein>
<dbReference type="InterPro" id="IPR020898">
    <property type="entry name" value="Synapsin_ATP-bd_dom"/>
</dbReference>
<feature type="compositionally biased region" description="Low complexity" evidence="5">
    <location>
        <begin position="619"/>
        <end position="635"/>
    </location>
</feature>
<comment type="subcellular location">
    <subcellularLocation>
        <location evidence="4">Synapse</location>
    </subcellularLocation>
</comment>
<evidence type="ECO:0000256" key="3">
    <source>
        <dbReference type="ARBA" id="ARBA00023018"/>
    </source>
</evidence>
<feature type="compositionally biased region" description="Low complexity" evidence="5">
    <location>
        <begin position="454"/>
        <end position="469"/>
    </location>
</feature>
<dbReference type="PRINTS" id="PR01368">
    <property type="entry name" value="SYNAPSIN"/>
</dbReference>
<feature type="compositionally biased region" description="Polar residues" evidence="5">
    <location>
        <begin position="532"/>
        <end position="544"/>
    </location>
</feature>
<dbReference type="Gene3D" id="3.30.470.20">
    <property type="entry name" value="ATP-grasp fold, B domain"/>
    <property type="match status" value="1"/>
</dbReference>
<dbReference type="OMA" id="QWITEVS"/>
<feature type="domain" description="Synapsin pre-ATP-grasp" evidence="6">
    <location>
        <begin position="137"/>
        <end position="235"/>
    </location>
</feature>
<evidence type="ECO:0000256" key="5">
    <source>
        <dbReference type="SAM" id="MobiDB-lite"/>
    </source>
</evidence>
<proteinExistence type="inferred from homology"/>
<evidence type="ECO:0000256" key="2">
    <source>
        <dbReference type="ARBA" id="ARBA00022553"/>
    </source>
</evidence>
<feature type="compositionally biased region" description="Polar residues" evidence="5">
    <location>
        <begin position="591"/>
        <end position="610"/>
    </location>
</feature>
<evidence type="ECO:0000259" key="6">
    <source>
        <dbReference type="Pfam" id="PF02078"/>
    </source>
</evidence>
<feature type="compositionally biased region" description="Polar residues" evidence="5">
    <location>
        <begin position="473"/>
        <end position="499"/>
    </location>
</feature>
<feature type="region of interest" description="Disordered" evidence="5">
    <location>
        <begin position="66"/>
        <end position="90"/>
    </location>
</feature>
<dbReference type="OrthoDB" id="10249572at2759"/>
<dbReference type="AlphaFoldDB" id="A0A068Y130"/>
<feature type="compositionally biased region" description="Low complexity" evidence="5">
    <location>
        <begin position="692"/>
        <end position="706"/>
    </location>
</feature>
<dbReference type="EMBL" id="LN902841">
    <property type="protein sequence ID" value="CDS35822.1"/>
    <property type="molecule type" value="Genomic_DNA"/>
</dbReference>
<dbReference type="GO" id="GO:0030672">
    <property type="term" value="C:synaptic vesicle membrane"/>
    <property type="evidence" value="ECO:0007669"/>
    <property type="project" value="TreeGrafter"/>
</dbReference>
<keyword evidence="9" id="KW-1185">Reference proteome</keyword>
<dbReference type="Pfam" id="PF02750">
    <property type="entry name" value="Synapsin_C"/>
    <property type="match status" value="1"/>
</dbReference>
<accession>A0A068Y130</accession>
<dbReference type="InterPro" id="IPR013815">
    <property type="entry name" value="ATP_grasp_subdomain_1"/>
</dbReference>
<evidence type="ECO:0000313" key="8">
    <source>
        <dbReference type="EMBL" id="CDS35822.1"/>
    </source>
</evidence>
<dbReference type="Gene3D" id="3.40.50.20">
    <property type="match status" value="1"/>
</dbReference>
<feature type="compositionally biased region" description="Polar residues" evidence="5">
    <location>
        <begin position="636"/>
        <end position="645"/>
    </location>
</feature>
<evidence type="ECO:0000259" key="7">
    <source>
        <dbReference type="Pfam" id="PF02750"/>
    </source>
</evidence>
<comment type="similarity">
    <text evidence="1">Belongs to the synapsin family.</text>
</comment>
<dbReference type="SUPFAM" id="SSF56059">
    <property type="entry name" value="Glutathione synthetase ATP-binding domain-like"/>
    <property type="match status" value="1"/>
</dbReference>